<feature type="signal peptide" evidence="2">
    <location>
        <begin position="1"/>
        <end position="24"/>
    </location>
</feature>
<keyword evidence="2" id="KW-0732">Signal</keyword>
<dbReference type="AlphaFoldDB" id="A0A254N2K6"/>
<feature type="compositionally biased region" description="Polar residues" evidence="1">
    <location>
        <begin position="49"/>
        <end position="65"/>
    </location>
</feature>
<dbReference type="NCBIfam" id="NF045614">
    <property type="entry name" value="efflu_CzcI_Cupr"/>
    <property type="match status" value="1"/>
</dbReference>
<protein>
    <recommendedName>
        <fullName evidence="5">Cobalt-zinc-cadmium resistance protein</fullName>
    </recommendedName>
</protein>
<evidence type="ECO:0000256" key="2">
    <source>
        <dbReference type="SAM" id="SignalP"/>
    </source>
</evidence>
<dbReference type="RefSeq" id="WP_088485055.1">
    <property type="nucleotide sequence ID" value="NZ_NISI01000010.1"/>
</dbReference>
<accession>A0A254N2K6</accession>
<dbReference type="GO" id="GO:0046686">
    <property type="term" value="P:response to cadmium ion"/>
    <property type="evidence" value="ECO:0007669"/>
    <property type="project" value="InterPro"/>
</dbReference>
<keyword evidence="4" id="KW-1185">Reference proteome</keyword>
<reference evidence="3 4" key="1">
    <citation type="journal article" date="2007" name="Int. J. Syst. Evol. Microbiol.">
        <title>Description of Pelomonas aquatica sp. nov. and Pelomonas puraquae sp. nov., isolated from industrial and haemodialysis water.</title>
        <authorList>
            <person name="Gomila M."/>
            <person name="Bowien B."/>
            <person name="Falsen E."/>
            <person name="Moore E.R."/>
            <person name="Lalucat J."/>
        </authorList>
    </citation>
    <scope>NUCLEOTIDE SEQUENCE [LARGE SCALE GENOMIC DNA]</scope>
    <source>
        <strain evidence="3 4">CCUG 52769</strain>
    </source>
</reference>
<organism evidence="3 4">
    <name type="scientific">Roseateles puraquae</name>
    <dbReference type="NCBI Taxonomy" id="431059"/>
    <lineage>
        <taxon>Bacteria</taxon>
        <taxon>Pseudomonadati</taxon>
        <taxon>Pseudomonadota</taxon>
        <taxon>Betaproteobacteria</taxon>
        <taxon>Burkholderiales</taxon>
        <taxon>Sphaerotilaceae</taxon>
        <taxon>Roseateles</taxon>
    </lineage>
</organism>
<feature type="region of interest" description="Disordered" evidence="1">
    <location>
        <begin position="36"/>
        <end position="66"/>
    </location>
</feature>
<dbReference type="OrthoDB" id="6717343at2"/>
<gene>
    <name evidence="3" type="ORF">CDO81_20260</name>
</gene>
<evidence type="ECO:0000313" key="3">
    <source>
        <dbReference type="EMBL" id="OWR02080.1"/>
    </source>
</evidence>
<dbReference type="EMBL" id="NISI01000010">
    <property type="protein sequence ID" value="OWR02080.1"/>
    <property type="molecule type" value="Genomic_DNA"/>
</dbReference>
<sequence length="126" mass="13673">MSRWLTIFLLFVLPVQFAWSAAAAYCQHEDAPAKTHIGHHVHEHKAGNDTGSKASGQHLGESSSAKAGKLLGDNDCGYCHFSVVKPMVSEAVKLDSTATFSLHAASKKTFSSRGPDLLERPNWRIA</sequence>
<proteinExistence type="predicted"/>
<comment type="caution">
    <text evidence="3">The sequence shown here is derived from an EMBL/GenBank/DDBJ whole genome shotgun (WGS) entry which is preliminary data.</text>
</comment>
<name>A0A254N2K6_9BURK</name>
<dbReference type="InterPro" id="IPR055013">
    <property type="entry name" value="CzcI"/>
</dbReference>
<evidence type="ECO:0008006" key="5">
    <source>
        <dbReference type="Google" id="ProtNLM"/>
    </source>
</evidence>
<dbReference type="Proteomes" id="UP000197446">
    <property type="component" value="Unassembled WGS sequence"/>
</dbReference>
<feature type="chain" id="PRO_5012038570" description="Cobalt-zinc-cadmium resistance protein" evidence="2">
    <location>
        <begin position="25"/>
        <end position="126"/>
    </location>
</feature>
<evidence type="ECO:0000256" key="1">
    <source>
        <dbReference type="SAM" id="MobiDB-lite"/>
    </source>
</evidence>
<evidence type="ECO:0000313" key="4">
    <source>
        <dbReference type="Proteomes" id="UP000197446"/>
    </source>
</evidence>